<dbReference type="InterPro" id="IPR003439">
    <property type="entry name" value="ABC_transporter-like_ATP-bd"/>
</dbReference>
<sequence length="227" mass="25346">MDILTIENLSKTYGKGETAVKALYDVSFSIKKGEFVAIIGPSGSGKSTILHMLGGVDTPTSGKVFVDNTDIYNLNETELAIFRRRQIGLIYQFYNLIPVLTVEENITLPLLLDGHKVDKKQFDEIVKTLNLENRLNHLPNQLSGGQQQRVSIGRALISKPAIMLADEPTGNLDSKNGNEIIELLKMFNKTYKQTLIVITHDERIALQADRIITIEDGRIAKDEVIRP</sequence>
<evidence type="ECO:0000256" key="3">
    <source>
        <dbReference type="ARBA" id="ARBA00022741"/>
    </source>
</evidence>
<evidence type="ECO:0000313" key="6">
    <source>
        <dbReference type="EMBL" id="OAB40338.1"/>
    </source>
</evidence>
<dbReference type="EMBL" id="LVJI01000054">
    <property type="protein sequence ID" value="OAB40338.1"/>
    <property type="molecule type" value="Genomic_DNA"/>
</dbReference>
<dbReference type="GO" id="GO:0098796">
    <property type="term" value="C:membrane protein complex"/>
    <property type="evidence" value="ECO:0007669"/>
    <property type="project" value="UniProtKB-ARBA"/>
</dbReference>
<dbReference type="PANTHER" id="PTHR42798">
    <property type="entry name" value="LIPOPROTEIN-RELEASING SYSTEM ATP-BINDING PROTEIN LOLD"/>
    <property type="match status" value="1"/>
</dbReference>
<dbReference type="InterPro" id="IPR027417">
    <property type="entry name" value="P-loop_NTPase"/>
</dbReference>
<dbReference type="GO" id="GO:0016887">
    <property type="term" value="F:ATP hydrolysis activity"/>
    <property type="evidence" value="ECO:0007669"/>
    <property type="project" value="InterPro"/>
</dbReference>
<evidence type="ECO:0000256" key="1">
    <source>
        <dbReference type="ARBA" id="ARBA00005417"/>
    </source>
</evidence>
<reference evidence="6 7" key="1">
    <citation type="submission" date="2016-03" db="EMBL/GenBank/DDBJ databases">
        <title>Draft genome sequence of Paenibacillus antarcticus CECT 5836.</title>
        <authorList>
            <person name="Shin S.-K."/>
            <person name="Yi H."/>
        </authorList>
    </citation>
    <scope>NUCLEOTIDE SEQUENCE [LARGE SCALE GENOMIC DNA]</scope>
    <source>
        <strain evidence="6 7">CECT 5836</strain>
    </source>
</reference>
<dbReference type="GO" id="GO:0022857">
    <property type="term" value="F:transmembrane transporter activity"/>
    <property type="evidence" value="ECO:0007669"/>
    <property type="project" value="UniProtKB-ARBA"/>
</dbReference>
<organism evidence="6 7">
    <name type="scientific">Paenibacillus antarcticus</name>
    <dbReference type="NCBI Taxonomy" id="253703"/>
    <lineage>
        <taxon>Bacteria</taxon>
        <taxon>Bacillati</taxon>
        <taxon>Bacillota</taxon>
        <taxon>Bacilli</taxon>
        <taxon>Bacillales</taxon>
        <taxon>Paenibacillaceae</taxon>
        <taxon>Paenibacillus</taxon>
    </lineage>
</organism>
<keyword evidence="3" id="KW-0547">Nucleotide-binding</keyword>
<feature type="domain" description="ABC transporter" evidence="5">
    <location>
        <begin position="4"/>
        <end position="227"/>
    </location>
</feature>
<dbReference type="PROSITE" id="PS00211">
    <property type="entry name" value="ABC_TRANSPORTER_1"/>
    <property type="match status" value="1"/>
</dbReference>
<dbReference type="FunFam" id="3.40.50.300:FF:000032">
    <property type="entry name" value="Export ABC transporter ATP-binding protein"/>
    <property type="match status" value="1"/>
</dbReference>
<dbReference type="GO" id="GO:0005524">
    <property type="term" value="F:ATP binding"/>
    <property type="evidence" value="ECO:0007669"/>
    <property type="project" value="UniProtKB-KW"/>
</dbReference>
<dbReference type="InterPro" id="IPR017911">
    <property type="entry name" value="MacB-like_ATP-bd"/>
</dbReference>
<keyword evidence="4 6" id="KW-0067">ATP-binding</keyword>
<keyword evidence="2" id="KW-0813">Transport</keyword>
<comment type="similarity">
    <text evidence="1">Belongs to the ABC transporter superfamily.</text>
</comment>
<gene>
    <name evidence="6" type="ORF">PBAT_23840</name>
</gene>
<dbReference type="AlphaFoldDB" id="A0A168J9R7"/>
<evidence type="ECO:0000256" key="4">
    <source>
        <dbReference type="ARBA" id="ARBA00022840"/>
    </source>
</evidence>
<accession>A0A168J9R7</accession>
<evidence type="ECO:0000259" key="5">
    <source>
        <dbReference type="PROSITE" id="PS50893"/>
    </source>
</evidence>
<dbReference type="Pfam" id="PF00005">
    <property type="entry name" value="ABC_tran"/>
    <property type="match status" value="1"/>
</dbReference>
<dbReference type="Gene3D" id="3.40.50.300">
    <property type="entry name" value="P-loop containing nucleotide triphosphate hydrolases"/>
    <property type="match status" value="1"/>
</dbReference>
<dbReference type="PROSITE" id="PS50893">
    <property type="entry name" value="ABC_TRANSPORTER_2"/>
    <property type="match status" value="1"/>
</dbReference>
<dbReference type="InterPro" id="IPR003593">
    <property type="entry name" value="AAA+_ATPase"/>
</dbReference>
<dbReference type="CDD" id="cd03255">
    <property type="entry name" value="ABC_MJ0796_LolCDE_FtsE"/>
    <property type="match status" value="1"/>
</dbReference>
<dbReference type="RefSeq" id="WP_068653140.1">
    <property type="nucleotide sequence ID" value="NZ_CP043611.1"/>
</dbReference>
<dbReference type="PANTHER" id="PTHR42798:SF6">
    <property type="entry name" value="CELL DIVISION ATP-BINDING PROTEIN FTSE"/>
    <property type="match status" value="1"/>
</dbReference>
<dbReference type="Proteomes" id="UP000077355">
    <property type="component" value="Unassembled WGS sequence"/>
</dbReference>
<dbReference type="OrthoDB" id="9791546at2"/>
<protein>
    <submittedName>
        <fullName evidence="6">Peptide ABC transporter ATP-binding protein</fullName>
    </submittedName>
</protein>
<dbReference type="SUPFAM" id="SSF52540">
    <property type="entry name" value="P-loop containing nucleoside triphosphate hydrolases"/>
    <property type="match status" value="1"/>
</dbReference>
<dbReference type="InterPro" id="IPR017871">
    <property type="entry name" value="ABC_transporter-like_CS"/>
</dbReference>
<keyword evidence="7" id="KW-1185">Reference proteome</keyword>
<evidence type="ECO:0000256" key="2">
    <source>
        <dbReference type="ARBA" id="ARBA00022448"/>
    </source>
</evidence>
<proteinExistence type="inferred from homology"/>
<dbReference type="SMART" id="SM00382">
    <property type="entry name" value="AAA"/>
    <property type="match status" value="1"/>
</dbReference>
<name>A0A168J9R7_9BACL</name>
<comment type="caution">
    <text evidence="6">The sequence shown here is derived from an EMBL/GenBank/DDBJ whole genome shotgun (WGS) entry which is preliminary data.</text>
</comment>
<evidence type="ECO:0000313" key="7">
    <source>
        <dbReference type="Proteomes" id="UP000077355"/>
    </source>
</evidence>